<keyword evidence="2" id="KW-1185">Reference proteome</keyword>
<accession>A0A9W9J7N3</accession>
<name>A0A9W9J7N3_9EURO</name>
<reference evidence="1" key="1">
    <citation type="submission" date="2022-12" db="EMBL/GenBank/DDBJ databases">
        <authorList>
            <person name="Petersen C."/>
        </authorList>
    </citation>
    <scope>NUCLEOTIDE SEQUENCE</scope>
    <source>
        <strain evidence="1">IBT 15544</strain>
    </source>
</reference>
<sequence length="205" mass="23597">MGWNMQRTYDAQWEAADLAAQTREDAIRAPGLIPKEDIWQPGEWAKWLDIERKLLAKRQDAQQYRATKMLDQVKTVIQATYTPEGGEKISEDSINRVALSIVTVVVVYNCLPPELMAVTDEEKKQILDRYWELKQLQECYPGLSVDTWEEVKTGLEKLPPSPLTAEMDWEFISEQLVLETYERGGVGPLEKSDIERLIEGKQKKV</sequence>
<dbReference type="Proteomes" id="UP001150904">
    <property type="component" value="Unassembled WGS sequence"/>
</dbReference>
<comment type="caution">
    <text evidence="1">The sequence shown here is derived from an EMBL/GenBank/DDBJ whole genome shotgun (WGS) entry which is preliminary data.</text>
</comment>
<evidence type="ECO:0000313" key="1">
    <source>
        <dbReference type="EMBL" id="KAJ5191855.1"/>
    </source>
</evidence>
<dbReference type="AlphaFoldDB" id="A0A9W9J7N3"/>
<proteinExistence type="predicted"/>
<evidence type="ECO:0000313" key="2">
    <source>
        <dbReference type="Proteomes" id="UP001150904"/>
    </source>
</evidence>
<dbReference type="GeneID" id="83185197"/>
<protein>
    <submittedName>
        <fullName evidence="1">Uncharacterized protein</fullName>
    </submittedName>
</protein>
<dbReference type="RefSeq" id="XP_058304795.1">
    <property type="nucleotide sequence ID" value="XM_058457896.1"/>
</dbReference>
<gene>
    <name evidence="1" type="ORF">N7498_010840</name>
</gene>
<organism evidence="1 2">
    <name type="scientific">Penicillium cinerascens</name>
    <dbReference type="NCBI Taxonomy" id="70096"/>
    <lineage>
        <taxon>Eukaryota</taxon>
        <taxon>Fungi</taxon>
        <taxon>Dikarya</taxon>
        <taxon>Ascomycota</taxon>
        <taxon>Pezizomycotina</taxon>
        <taxon>Eurotiomycetes</taxon>
        <taxon>Eurotiomycetidae</taxon>
        <taxon>Eurotiales</taxon>
        <taxon>Aspergillaceae</taxon>
        <taxon>Penicillium</taxon>
    </lineage>
</organism>
<dbReference type="EMBL" id="JAPQKR010000016">
    <property type="protein sequence ID" value="KAJ5191855.1"/>
    <property type="molecule type" value="Genomic_DNA"/>
</dbReference>
<reference evidence="1" key="2">
    <citation type="journal article" date="2023" name="IMA Fungus">
        <title>Comparative genomic study of the Penicillium genus elucidates a diverse pangenome and 15 lateral gene transfer events.</title>
        <authorList>
            <person name="Petersen C."/>
            <person name="Sorensen T."/>
            <person name="Nielsen M.R."/>
            <person name="Sondergaard T.E."/>
            <person name="Sorensen J.L."/>
            <person name="Fitzpatrick D.A."/>
            <person name="Frisvad J.C."/>
            <person name="Nielsen K.L."/>
        </authorList>
    </citation>
    <scope>NUCLEOTIDE SEQUENCE</scope>
    <source>
        <strain evidence="1">IBT 15544</strain>
    </source>
</reference>